<organism evidence="6 7">
    <name type="scientific">Arthrobacter hankyongi</name>
    <dbReference type="NCBI Taxonomy" id="2904801"/>
    <lineage>
        <taxon>Bacteria</taxon>
        <taxon>Bacillati</taxon>
        <taxon>Actinomycetota</taxon>
        <taxon>Actinomycetes</taxon>
        <taxon>Micrococcales</taxon>
        <taxon>Micrococcaceae</taxon>
        <taxon>Arthrobacter</taxon>
    </lineage>
</organism>
<dbReference type="SMART" id="SM00382">
    <property type="entry name" value="AAA"/>
    <property type="match status" value="1"/>
</dbReference>
<evidence type="ECO:0000259" key="5">
    <source>
        <dbReference type="PROSITE" id="PS50893"/>
    </source>
</evidence>
<sequence>MSLQQIPSGAAAIAVNELHVDYHGVTALDGVNLTIEERRICGLIGVNGSGKSTLFKSLMGLVQPTRGSVRLFGLDSVQSRKLNLVTYVPQSEDVDWTFPVCVRDVVMMGRYGRLGPMRRARRQDREAVDHALDRVGLADLQHRQIGELSGGQRKRAFVARGIAQDAALMLLDEPFAGVDKSSEGALVALFRDLRDEGRTILVSTHDLAGIPQLCDEAVLLHRHVLAHGTPGSVLTNDNLARAFGPLPAAAGTAALEETPDGLA</sequence>
<dbReference type="PANTHER" id="PTHR42734">
    <property type="entry name" value="METAL TRANSPORT SYSTEM ATP-BINDING PROTEIN TM_0124-RELATED"/>
    <property type="match status" value="1"/>
</dbReference>
<dbReference type="RefSeq" id="WP_237821178.1">
    <property type="nucleotide sequence ID" value="NZ_JAKLTQ010000008.1"/>
</dbReference>
<protein>
    <submittedName>
        <fullName evidence="6">Metal ABC transporter ATP-binding protein</fullName>
    </submittedName>
</protein>
<dbReference type="SUPFAM" id="SSF52540">
    <property type="entry name" value="P-loop containing nucleoside triphosphate hydrolases"/>
    <property type="match status" value="1"/>
</dbReference>
<dbReference type="InterPro" id="IPR027417">
    <property type="entry name" value="P-loop_NTPase"/>
</dbReference>
<dbReference type="InterPro" id="IPR003439">
    <property type="entry name" value="ABC_transporter-like_ATP-bd"/>
</dbReference>
<proteinExistence type="inferred from homology"/>
<dbReference type="Gene3D" id="3.40.50.300">
    <property type="entry name" value="P-loop containing nucleotide triphosphate hydrolases"/>
    <property type="match status" value="1"/>
</dbReference>
<dbReference type="GO" id="GO:0005524">
    <property type="term" value="F:ATP binding"/>
    <property type="evidence" value="ECO:0007669"/>
    <property type="project" value="UniProtKB-KW"/>
</dbReference>
<dbReference type="PROSITE" id="PS00211">
    <property type="entry name" value="ABC_TRANSPORTER_1"/>
    <property type="match status" value="1"/>
</dbReference>
<dbReference type="InterPro" id="IPR017871">
    <property type="entry name" value="ABC_transporter-like_CS"/>
</dbReference>
<dbReference type="PROSITE" id="PS50893">
    <property type="entry name" value="ABC_TRANSPORTER_2"/>
    <property type="match status" value="1"/>
</dbReference>
<accession>A0ABS9L7N3</accession>
<dbReference type="EMBL" id="JAKLTQ010000008">
    <property type="protein sequence ID" value="MCG2622655.1"/>
    <property type="molecule type" value="Genomic_DNA"/>
</dbReference>
<evidence type="ECO:0000256" key="4">
    <source>
        <dbReference type="ARBA" id="ARBA00022840"/>
    </source>
</evidence>
<gene>
    <name evidence="6" type="ORF">LVY72_12135</name>
</gene>
<evidence type="ECO:0000256" key="1">
    <source>
        <dbReference type="ARBA" id="ARBA00005417"/>
    </source>
</evidence>
<evidence type="ECO:0000256" key="2">
    <source>
        <dbReference type="ARBA" id="ARBA00022448"/>
    </source>
</evidence>
<dbReference type="PANTHER" id="PTHR42734:SF5">
    <property type="entry name" value="IRON TRANSPORT SYSTEM ATP-BINDING PROTEIN HI_0361-RELATED"/>
    <property type="match status" value="1"/>
</dbReference>
<keyword evidence="3" id="KW-0547">Nucleotide-binding</keyword>
<dbReference type="CDD" id="cd03235">
    <property type="entry name" value="ABC_Metallic_Cations"/>
    <property type="match status" value="1"/>
</dbReference>
<dbReference type="Pfam" id="PF00005">
    <property type="entry name" value="ABC_tran"/>
    <property type="match status" value="1"/>
</dbReference>
<evidence type="ECO:0000313" key="7">
    <source>
        <dbReference type="Proteomes" id="UP001165368"/>
    </source>
</evidence>
<comment type="caution">
    <text evidence="6">The sequence shown here is derived from an EMBL/GenBank/DDBJ whole genome shotgun (WGS) entry which is preliminary data.</text>
</comment>
<comment type="similarity">
    <text evidence="1">Belongs to the ABC transporter superfamily.</text>
</comment>
<keyword evidence="7" id="KW-1185">Reference proteome</keyword>
<reference evidence="6" key="1">
    <citation type="submission" date="2022-01" db="EMBL/GenBank/DDBJ databases">
        <authorList>
            <person name="Jo J.-H."/>
            <person name="Im W.-T."/>
        </authorList>
    </citation>
    <scope>NUCLEOTIDE SEQUENCE</scope>
    <source>
        <strain evidence="6">I2-34</strain>
    </source>
</reference>
<dbReference type="InterPro" id="IPR050153">
    <property type="entry name" value="Metal_Ion_Import_ABC"/>
</dbReference>
<keyword evidence="2" id="KW-0813">Transport</keyword>
<name>A0ABS9L7N3_9MICC</name>
<keyword evidence="4 6" id="KW-0067">ATP-binding</keyword>
<evidence type="ECO:0000256" key="3">
    <source>
        <dbReference type="ARBA" id="ARBA00022741"/>
    </source>
</evidence>
<evidence type="ECO:0000313" key="6">
    <source>
        <dbReference type="EMBL" id="MCG2622655.1"/>
    </source>
</evidence>
<feature type="domain" description="ABC transporter" evidence="5">
    <location>
        <begin position="13"/>
        <end position="246"/>
    </location>
</feature>
<dbReference type="Proteomes" id="UP001165368">
    <property type="component" value="Unassembled WGS sequence"/>
</dbReference>
<dbReference type="InterPro" id="IPR003593">
    <property type="entry name" value="AAA+_ATPase"/>
</dbReference>